<dbReference type="InterPro" id="IPR027417">
    <property type="entry name" value="P-loop_NTPase"/>
</dbReference>
<dbReference type="OrthoDB" id="9776390at2"/>
<feature type="region of interest" description="Interaction with substrate tRNA" evidence="10">
    <location>
        <begin position="167"/>
        <end position="171"/>
    </location>
</feature>
<dbReference type="PANTHER" id="PTHR11088:SF60">
    <property type="entry name" value="TRNA DIMETHYLALLYLTRANSFERASE"/>
    <property type="match status" value="1"/>
</dbReference>
<dbReference type="NCBIfam" id="TIGR00174">
    <property type="entry name" value="miaA"/>
    <property type="match status" value="1"/>
</dbReference>
<feature type="site" description="Interaction with substrate tRNA" evidence="10">
    <location>
        <position position="131"/>
    </location>
</feature>
<feature type="binding site" evidence="10">
    <location>
        <begin position="20"/>
        <end position="25"/>
    </location>
    <ligand>
        <name>substrate</name>
    </ligand>
</feature>
<keyword evidence="5 10" id="KW-0819">tRNA processing</keyword>
<evidence type="ECO:0000256" key="10">
    <source>
        <dbReference type="HAMAP-Rule" id="MF_00185"/>
    </source>
</evidence>
<evidence type="ECO:0000256" key="13">
    <source>
        <dbReference type="RuleBase" id="RU003785"/>
    </source>
</evidence>
<dbReference type="HAMAP" id="MF_00185">
    <property type="entry name" value="IPP_trans"/>
    <property type="match status" value="1"/>
</dbReference>
<feature type="site" description="Interaction with substrate tRNA" evidence="10">
    <location>
        <position position="109"/>
    </location>
</feature>
<evidence type="ECO:0000256" key="6">
    <source>
        <dbReference type="ARBA" id="ARBA00022741"/>
    </source>
</evidence>
<comment type="function">
    <text evidence="2 10 12">Catalyzes the transfer of a dimethylallyl group onto the adenine at position 37 in tRNAs that read codons beginning with uridine, leading to the formation of N6-(dimethylallyl)adenosine (i(6)A).</text>
</comment>
<sequence length="322" mass="36366">MTSCNTSSENKPVLVITGPTASGKSALAHTAAKNLKAEIISADSRQIFRGMDIGTAKPSAIMLEEIPYHFINEKEIDEEYNAGDFASDATRRIRSILEKGNNAIVVGGSTLYIEGLLCGFADLPAKNPQIRRELEKELKTSGKNALYQRLQSIDPEQAATLDPSKTQRLVRSLEIITITGKTVTELQTAAKKRFHSITFVPLALSLPRKELYERINKRTDEMMASGLLAEAEKLHNLYRKDKTGHTFNALETVGYKELFQYFEGKHSLETAVELIKQHTRNYAKRQLTFFRNRLDVKWIAAPRDKESLHQLAHELVHHFFCH</sequence>
<comment type="subunit">
    <text evidence="10">Monomer.</text>
</comment>
<comment type="caution">
    <text evidence="10">Lacks conserved residue(s) required for the propagation of feature annotation.</text>
</comment>
<evidence type="ECO:0000256" key="9">
    <source>
        <dbReference type="ARBA" id="ARBA00049563"/>
    </source>
</evidence>
<dbReference type="GO" id="GO:0052381">
    <property type="term" value="F:tRNA dimethylallyltransferase activity"/>
    <property type="evidence" value="ECO:0007669"/>
    <property type="project" value="UniProtKB-UniRule"/>
</dbReference>
<evidence type="ECO:0000256" key="7">
    <source>
        <dbReference type="ARBA" id="ARBA00022840"/>
    </source>
</evidence>
<dbReference type="SUPFAM" id="SSF52540">
    <property type="entry name" value="P-loop containing nucleoside triphosphate hydrolases"/>
    <property type="match status" value="2"/>
</dbReference>
<dbReference type="FunFam" id="1.10.20.140:FF:000001">
    <property type="entry name" value="tRNA dimethylallyltransferase"/>
    <property type="match status" value="1"/>
</dbReference>
<feature type="binding site" evidence="10">
    <location>
        <begin position="18"/>
        <end position="25"/>
    </location>
    <ligand>
        <name>ATP</name>
        <dbReference type="ChEBI" id="CHEBI:30616"/>
    </ligand>
</feature>
<gene>
    <name evidence="10" type="primary">miaA</name>
    <name evidence="14" type="ORF">CR164_01975</name>
</gene>
<dbReference type="Gene3D" id="3.40.50.300">
    <property type="entry name" value="P-loop containing nucleotide triphosphate hydrolases"/>
    <property type="match status" value="1"/>
</dbReference>
<protein>
    <recommendedName>
        <fullName evidence="10">tRNA dimethylallyltransferase</fullName>
        <ecNumber evidence="10">2.5.1.75</ecNumber>
    </recommendedName>
    <alternativeName>
        <fullName evidence="10">Dimethylallyl diphosphate:tRNA dimethylallyltransferase</fullName>
        <shortName evidence="10">DMAPP:tRNA dimethylallyltransferase</shortName>
        <shortName evidence="10">DMATase</shortName>
    </alternativeName>
    <alternativeName>
        <fullName evidence="10">Isopentenyl-diphosphate:tRNA isopentenyltransferase</fullName>
        <shortName evidence="10">IPP transferase</shortName>
        <shortName evidence="10">IPPT</shortName>
        <shortName evidence="10">IPTase</shortName>
    </alternativeName>
</protein>
<comment type="caution">
    <text evidence="14">The sequence shown here is derived from an EMBL/GenBank/DDBJ whole genome shotgun (WGS) entry which is preliminary data.</text>
</comment>
<proteinExistence type="inferred from homology"/>
<keyword evidence="8 10" id="KW-0460">Magnesium</keyword>
<comment type="catalytic activity">
    <reaction evidence="9 10 11">
        <text>adenosine(37) in tRNA + dimethylallyl diphosphate = N(6)-dimethylallyladenosine(37) in tRNA + diphosphate</text>
        <dbReference type="Rhea" id="RHEA:26482"/>
        <dbReference type="Rhea" id="RHEA-COMP:10162"/>
        <dbReference type="Rhea" id="RHEA-COMP:10375"/>
        <dbReference type="ChEBI" id="CHEBI:33019"/>
        <dbReference type="ChEBI" id="CHEBI:57623"/>
        <dbReference type="ChEBI" id="CHEBI:74411"/>
        <dbReference type="ChEBI" id="CHEBI:74415"/>
        <dbReference type="EC" id="2.5.1.75"/>
    </reaction>
</comment>
<evidence type="ECO:0000256" key="5">
    <source>
        <dbReference type="ARBA" id="ARBA00022694"/>
    </source>
</evidence>
<dbReference type="EMBL" id="PDNZ01000001">
    <property type="protein sequence ID" value="PWW83342.1"/>
    <property type="molecule type" value="Genomic_DNA"/>
</dbReference>
<evidence type="ECO:0000256" key="4">
    <source>
        <dbReference type="ARBA" id="ARBA00022679"/>
    </source>
</evidence>
<comment type="similarity">
    <text evidence="3 10 13">Belongs to the IPP transferase family.</text>
</comment>
<organism evidence="14 15">
    <name type="scientific">Prosthecochloris marina</name>
    <dbReference type="NCBI Taxonomy" id="2017681"/>
    <lineage>
        <taxon>Bacteria</taxon>
        <taxon>Pseudomonadati</taxon>
        <taxon>Chlorobiota</taxon>
        <taxon>Chlorobiia</taxon>
        <taxon>Chlorobiales</taxon>
        <taxon>Chlorobiaceae</taxon>
        <taxon>Prosthecochloris</taxon>
    </lineage>
</organism>
<evidence type="ECO:0000256" key="3">
    <source>
        <dbReference type="ARBA" id="ARBA00005842"/>
    </source>
</evidence>
<keyword evidence="7 10" id="KW-0067">ATP-binding</keyword>
<evidence type="ECO:0000313" key="15">
    <source>
        <dbReference type="Proteomes" id="UP000246278"/>
    </source>
</evidence>
<keyword evidence="15" id="KW-1185">Reference proteome</keyword>
<dbReference type="InterPro" id="IPR039657">
    <property type="entry name" value="Dimethylallyltransferase"/>
</dbReference>
<accession>A0A317T9F8</accession>
<dbReference type="GO" id="GO:0006400">
    <property type="term" value="P:tRNA modification"/>
    <property type="evidence" value="ECO:0007669"/>
    <property type="project" value="TreeGrafter"/>
</dbReference>
<evidence type="ECO:0000256" key="11">
    <source>
        <dbReference type="RuleBase" id="RU003783"/>
    </source>
</evidence>
<dbReference type="AlphaFoldDB" id="A0A317T9F8"/>
<evidence type="ECO:0000313" key="14">
    <source>
        <dbReference type="EMBL" id="PWW83342.1"/>
    </source>
</evidence>
<dbReference type="InterPro" id="IPR018022">
    <property type="entry name" value="IPT"/>
</dbReference>
<reference evidence="15" key="1">
    <citation type="submission" date="2017-10" db="EMBL/GenBank/DDBJ databases">
        <authorList>
            <person name="Gaisin V.A."/>
            <person name="Rysina M.S."/>
            <person name="Grouzdev D.S."/>
        </authorList>
    </citation>
    <scope>NUCLEOTIDE SEQUENCE [LARGE SCALE GENOMIC DNA]</scope>
    <source>
        <strain evidence="15">V1</strain>
    </source>
</reference>
<dbReference type="PANTHER" id="PTHR11088">
    <property type="entry name" value="TRNA DIMETHYLALLYLTRANSFERASE"/>
    <property type="match status" value="1"/>
</dbReference>
<comment type="cofactor">
    <cofactor evidence="1 10">
        <name>Mg(2+)</name>
        <dbReference type="ChEBI" id="CHEBI:18420"/>
    </cofactor>
</comment>
<dbReference type="Pfam" id="PF01715">
    <property type="entry name" value="IPPT"/>
    <property type="match status" value="1"/>
</dbReference>
<name>A0A317T9F8_9CHLB</name>
<evidence type="ECO:0000256" key="8">
    <source>
        <dbReference type="ARBA" id="ARBA00022842"/>
    </source>
</evidence>
<dbReference type="Proteomes" id="UP000246278">
    <property type="component" value="Unassembled WGS sequence"/>
</dbReference>
<dbReference type="EC" id="2.5.1.75" evidence="10"/>
<evidence type="ECO:0000256" key="2">
    <source>
        <dbReference type="ARBA" id="ARBA00003213"/>
    </source>
</evidence>
<keyword evidence="6 10" id="KW-0547">Nucleotide-binding</keyword>
<feature type="region of interest" description="Interaction with substrate tRNA" evidence="10">
    <location>
        <begin position="43"/>
        <end position="46"/>
    </location>
</feature>
<dbReference type="GO" id="GO:0005524">
    <property type="term" value="F:ATP binding"/>
    <property type="evidence" value="ECO:0007669"/>
    <property type="project" value="UniProtKB-UniRule"/>
</dbReference>
<dbReference type="Gene3D" id="1.10.20.140">
    <property type="match status" value="1"/>
</dbReference>
<evidence type="ECO:0000256" key="1">
    <source>
        <dbReference type="ARBA" id="ARBA00001946"/>
    </source>
</evidence>
<dbReference type="RefSeq" id="WP_110022223.1">
    <property type="nucleotide sequence ID" value="NZ_PDNZ01000001.1"/>
</dbReference>
<evidence type="ECO:0000256" key="12">
    <source>
        <dbReference type="RuleBase" id="RU003784"/>
    </source>
</evidence>
<keyword evidence="4 10" id="KW-0808">Transferase</keyword>